<evidence type="ECO:0000313" key="1">
    <source>
        <dbReference type="Proteomes" id="UP000887581"/>
    </source>
</evidence>
<keyword evidence="1" id="KW-1185">Reference proteome</keyword>
<accession>A0A915PS37</accession>
<protein>
    <submittedName>
        <fullName evidence="2">Uncharacterized protein</fullName>
    </submittedName>
</protein>
<sequence length="99" mass="11667">MVQLRLQFIRAKEMHENETVVACVLHETISEIDMRNSPWEGVQVFENVKIDQLMLRKLIKNGLIRNLKLLGATHRGAFRALYSRLFILDISMEYFEQMS</sequence>
<proteinExistence type="predicted"/>
<dbReference type="AlphaFoldDB" id="A0A915PS37"/>
<dbReference type="WBParaSite" id="sdigi.contig220.g6292.t1">
    <property type="protein sequence ID" value="sdigi.contig220.g6292.t1"/>
    <property type="gene ID" value="sdigi.contig220.g6292"/>
</dbReference>
<dbReference type="Proteomes" id="UP000887581">
    <property type="component" value="Unplaced"/>
</dbReference>
<evidence type="ECO:0000313" key="2">
    <source>
        <dbReference type="WBParaSite" id="sdigi.contig220.g6292.t1"/>
    </source>
</evidence>
<reference evidence="2" key="1">
    <citation type="submission" date="2022-11" db="UniProtKB">
        <authorList>
            <consortium name="WormBaseParasite"/>
        </authorList>
    </citation>
    <scope>IDENTIFICATION</scope>
</reference>
<organism evidence="1 2">
    <name type="scientific">Setaria digitata</name>
    <dbReference type="NCBI Taxonomy" id="48799"/>
    <lineage>
        <taxon>Eukaryota</taxon>
        <taxon>Metazoa</taxon>
        <taxon>Ecdysozoa</taxon>
        <taxon>Nematoda</taxon>
        <taxon>Chromadorea</taxon>
        <taxon>Rhabditida</taxon>
        <taxon>Spirurina</taxon>
        <taxon>Spiruromorpha</taxon>
        <taxon>Filarioidea</taxon>
        <taxon>Setariidae</taxon>
        <taxon>Setaria</taxon>
    </lineage>
</organism>
<name>A0A915PS37_9BILA</name>